<protein>
    <submittedName>
        <fullName evidence="3">Uncharacterized protein</fullName>
    </submittedName>
</protein>
<name>A0A1E3ICB2_9TREE</name>
<organism evidence="3 4">
    <name type="scientific">Cryptococcus depauperatus CBS 7841</name>
    <dbReference type="NCBI Taxonomy" id="1295531"/>
    <lineage>
        <taxon>Eukaryota</taxon>
        <taxon>Fungi</taxon>
        <taxon>Dikarya</taxon>
        <taxon>Basidiomycota</taxon>
        <taxon>Agaricomycotina</taxon>
        <taxon>Tremellomycetes</taxon>
        <taxon>Tremellales</taxon>
        <taxon>Cryptococcaceae</taxon>
        <taxon>Cryptococcus</taxon>
    </lineage>
</organism>
<dbReference type="RefSeq" id="XP_066066826.1">
    <property type="nucleotide sequence ID" value="XM_066210729.1"/>
</dbReference>
<evidence type="ECO:0000256" key="1">
    <source>
        <dbReference type="SAM" id="MobiDB-lite"/>
    </source>
</evidence>
<keyword evidence="2" id="KW-1133">Transmembrane helix</keyword>
<sequence length="1271" mass="137858">MSKNESSSLEDKPDIARKISQPNIQASSPKFYNGPTVKMELPGIGAESASYVQMQKKNNQAVKKTSAAAKSATKNSIAKVKKHPWSFFSFICTIPFLIMLSLASTVLCPLPGPPSAFNKYILSPLGYPPHQSHPVLCYPANVYQQEVLQPYIYPIVDDVRTRVVTSSTYVNYIGPTSSQVKRFGRRAWNGPIKSVVVRINRGVKRFYLTYVQPHIPYYKAKFYSVTAPYTQRLSSFAAPYLAKVEALRTQVAKSSTDYYTFAAAHPYTGHATRYAKLGYKLSSKRSQKAYQWTRPHIVMAGSEAKRIVTQVFGPRAIIVTEWTVAQIKLSLEILKTHICAQYRNHLEPHIGSYVKKASIMLAPYYSIYHHHVHAPYVRPFYNSVFPPEEKSKTFLGMLADWLPSNGQTAAESRGGMDDFFQDAEKHRQRKQADKPAEKRTKATDYKERTKKTSEETKSIFNRKEMDKAIKDLSVRIDEQGRAGEKQVNEELETLHTHVLSQQLPEFATNMRSEIEREIEYILKGLDKLYTQSTQLKKDQVKASSDTADARVRKTVDKIQQRLELKKGKVYNEEKLIVKKAMDRLDSLIGQGYQELAKKISSIDDVSTKDWDKYHAIRKHANDWKDKYDTLHEEPSIFRHFSELRTELDDIHEGFRSRVGILKRTALDRIEAREAVKNMKKEERQNEPSRVSILPVAAGRGAAAAGVAGAGAVIGKGKEQVMSALSAASGGTPTGIAAQAKASADSILSMASSQVHEVTRSLVSAAGGTPSPESPQEHAQSVYAAAKTAAASILGAASSQLHEATRSAAKAVGMTPSPESPNEYIESVYAAAAKGLGDLAAAAEEVAQDVTAMRPLVQVKENAASILAAASSQAHEATRSVISVAGGTPSPESPKEYAESAYAAANSAAASVLEAVGSQVHDATRSVMKAAGTTPSPEGLGEKIESATVIANLAAQKAMSEVSKSVHDASRIVVSALGGTPSPESPDEYAESIYEAMTDSVVSLVSEYSQSASSLASDASATIHSATRTLQSAMGTTPTPESFGESLESMIGVVNQGADSVYGAAGDSLHDVTRKLVKAAGGTPSPENPQEYVESIYNAASRNIRDVKGVVSEEAIKVATQIQEILGVVSTPTPLASAASNYLSSLSSVGASNAAQAAATGSSLLSSLQKEASSSLHSATRSASSLLGATPTPETPSEYIDEMKARAVSAKEMAASLVRKHAEQIKRDMAKDGKKPGDYQHDHSKARVQGKVANHEHIKRNRHYEKGVKDEL</sequence>
<dbReference type="Proteomes" id="UP000094043">
    <property type="component" value="Chromosome 2"/>
</dbReference>
<reference evidence="3" key="3">
    <citation type="submission" date="2024-01" db="EMBL/GenBank/DDBJ databases">
        <authorList>
            <person name="Coelho M.A."/>
            <person name="David-Palma M."/>
            <person name="Shea T."/>
            <person name="Sun S."/>
            <person name="Cuomo C.A."/>
            <person name="Heitman J."/>
        </authorList>
    </citation>
    <scope>NUCLEOTIDE SEQUENCE</scope>
    <source>
        <strain evidence="3">CBS 7841</strain>
    </source>
</reference>
<evidence type="ECO:0000313" key="3">
    <source>
        <dbReference type="EMBL" id="WVN86126.1"/>
    </source>
</evidence>
<feature type="transmembrane region" description="Helical" evidence="2">
    <location>
        <begin position="85"/>
        <end position="107"/>
    </location>
</feature>
<dbReference type="EMBL" id="CP143785">
    <property type="protein sequence ID" value="WVN86126.1"/>
    <property type="molecule type" value="Genomic_DNA"/>
</dbReference>
<evidence type="ECO:0000256" key="2">
    <source>
        <dbReference type="SAM" id="Phobius"/>
    </source>
</evidence>
<feature type="region of interest" description="Disordered" evidence="1">
    <location>
        <begin position="1"/>
        <end position="35"/>
    </location>
</feature>
<feature type="compositionally biased region" description="Polar residues" evidence="1">
    <location>
        <begin position="20"/>
        <end position="30"/>
    </location>
</feature>
<dbReference type="GeneID" id="91085500"/>
<proteinExistence type="predicted"/>
<keyword evidence="2" id="KW-0812">Transmembrane</keyword>
<keyword evidence="2" id="KW-0472">Membrane</keyword>
<dbReference type="KEGG" id="cdep:91085500"/>
<dbReference type="VEuPathDB" id="FungiDB:L203_04355"/>
<dbReference type="OrthoDB" id="3260408at2759"/>
<gene>
    <name evidence="3" type="ORF">L203_101287</name>
</gene>
<feature type="region of interest" description="Disordered" evidence="1">
    <location>
        <begin position="423"/>
        <end position="454"/>
    </location>
</feature>
<feature type="compositionally biased region" description="Basic and acidic residues" evidence="1">
    <location>
        <begin position="1227"/>
        <end position="1244"/>
    </location>
</feature>
<keyword evidence="4" id="KW-1185">Reference proteome</keyword>
<dbReference type="AlphaFoldDB" id="A0A1E3ICB2"/>
<reference evidence="3" key="1">
    <citation type="submission" date="2016-06" db="EMBL/GenBank/DDBJ databases">
        <authorList>
            <person name="Cuomo C."/>
            <person name="Litvintseva A."/>
            <person name="Heitman J."/>
            <person name="Chen Y."/>
            <person name="Sun S."/>
            <person name="Springer D."/>
            <person name="Dromer F."/>
            <person name="Young S."/>
            <person name="Zeng Q."/>
            <person name="Chapman S."/>
            <person name="Gujja S."/>
            <person name="Saif S."/>
            <person name="Birren B."/>
        </authorList>
    </citation>
    <scope>NUCLEOTIDE SEQUENCE</scope>
    <source>
        <strain evidence="3">CBS 7841</strain>
    </source>
</reference>
<reference evidence="3" key="2">
    <citation type="journal article" date="2022" name="Elife">
        <title>Obligate sexual reproduction of a homothallic fungus closely related to the Cryptococcus pathogenic species complex.</title>
        <authorList>
            <person name="Passer A.R."/>
            <person name="Clancey S.A."/>
            <person name="Shea T."/>
            <person name="David-Palma M."/>
            <person name="Averette A.F."/>
            <person name="Boekhout T."/>
            <person name="Porcel B.M."/>
            <person name="Nowrousian M."/>
            <person name="Cuomo C.A."/>
            <person name="Sun S."/>
            <person name="Heitman J."/>
            <person name="Coelho M.A."/>
        </authorList>
    </citation>
    <scope>NUCLEOTIDE SEQUENCE</scope>
    <source>
        <strain evidence="3">CBS 7841</strain>
    </source>
</reference>
<evidence type="ECO:0000313" key="4">
    <source>
        <dbReference type="Proteomes" id="UP000094043"/>
    </source>
</evidence>
<feature type="region of interest" description="Disordered" evidence="1">
    <location>
        <begin position="1227"/>
        <end position="1271"/>
    </location>
</feature>
<accession>A0A1E3ICB2</accession>